<keyword evidence="3" id="KW-0539">Nucleus</keyword>
<evidence type="ECO:0000256" key="3">
    <source>
        <dbReference type="ARBA" id="ARBA00023242"/>
    </source>
</evidence>
<evidence type="ECO:0000259" key="5">
    <source>
        <dbReference type="PROSITE" id="PS51253"/>
    </source>
</evidence>
<evidence type="ECO:0000313" key="6">
    <source>
        <dbReference type="EMBL" id="RAR02759.1"/>
    </source>
</evidence>
<dbReference type="STRING" id="183478.A0A364MTM7"/>
<feature type="compositionally biased region" description="Basic residues" evidence="4">
    <location>
        <begin position="541"/>
        <end position="560"/>
    </location>
</feature>
<name>A0A364MTM7_STELY</name>
<evidence type="ECO:0000256" key="1">
    <source>
        <dbReference type="ARBA" id="ARBA00004123"/>
    </source>
</evidence>
<gene>
    <name evidence="6" type="ORF">DDE83_008474</name>
</gene>
<dbReference type="GO" id="GO:0003677">
    <property type="term" value="F:DNA binding"/>
    <property type="evidence" value="ECO:0007669"/>
    <property type="project" value="UniProtKB-KW"/>
</dbReference>
<dbReference type="SUPFAM" id="SSF46689">
    <property type="entry name" value="Homeodomain-like"/>
    <property type="match status" value="1"/>
</dbReference>
<dbReference type="Pfam" id="PF03184">
    <property type="entry name" value="DDE_1"/>
    <property type="match status" value="1"/>
</dbReference>
<dbReference type="SMART" id="SM00674">
    <property type="entry name" value="CENPB"/>
    <property type="match status" value="1"/>
</dbReference>
<keyword evidence="7" id="KW-1185">Reference proteome</keyword>
<dbReference type="GO" id="GO:0005634">
    <property type="term" value="C:nucleus"/>
    <property type="evidence" value="ECO:0007669"/>
    <property type="project" value="UniProtKB-SubCell"/>
</dbReference>
<organism evidence="6 7">
    <name type="scientific">Stemphylium lycopersici</name>
    <name type="common">Tomato gray leaf spot disease fungus</name>
    <name type="synonym">Thyrospora lycopersici</name>
    <dbReference type="NCBI Taxonomy" id="183478"/>
    <lineage>
        <taxon>Eukaryota</taxon>
        <taxon>Fungi</taxon>
        <taxon>Dikarya</taxon>
        <taxon>Ascomycota</taxon>
        <taxon>Pezizomycotina</taxon>
        <taxon>Dothideomycetes</taxon>
        <taxon>Pleosporomycetidae</taxon>
        <taxon>Pleosporales</taxon>
        <taxon>Pleosporineae</taxon>
        <taxon>Pleosporaceae</taxon>
        <taxon>Stemphylium</taxon>
    </lineage>
</organism>
<dbReference type="PROSITE" id="PS51253">
    <property type="entry name" value="HTH_CENPB"/>
    <property type="match status" value="1"/>
</dbReference>
<accession>A0A364MTM7</accession>
<dbReference type="EMBL" id="QGDH01000204">
    <property type="protein sequence ID" value="RAR02759.1"/>
    <property type="molecule type" value="Genomic_DNA"/>
</dbReference>
<dbReference type="Proteomes" id="UP000249619">
    <property type="component" value="Unassembled WGS sequence"/>
</dbReference>
<dbReference type="AlphaFoldDB" id="A0A364MTM7"/>
<feature type="region of interest" description="Disordered" evidence="4">
    <location>
        <begin position="433"/>
        <end position="594"/>
    </location>
</feature>
<evidence type="ECO:0000256" key="2">
    <source>
        <dbReference type="ARBA" id="ARBA00023125"/>
    </source>
</evidence>
<dbReference type="InterPro" id="IPR006600">
    <property type="entry name" value="HTH_CenpB_DNA-bd_dom"/>
</dbReference>
<feature type="compositionally biased region" description="Pro residues" evidence="4">
    <location>
        <begin position="570"/>
        <end position="579"/>
    </location>
</feature>
<proteinExistence type="predicted"/>
<feature type="compositionally biased region" description="Basic and acidic residues" evidence="4">
    <location>
        <begin position="500"/>
        <end position="517"/>
    </location>
</feature>
<dbReference type="PANTHER" id="PTHR19303">
    <property type="entry name" value="TRANSPOSON"/>
    <property type="match status" value="1"/>
</dbReference>
<evidence type="ECO:0000313" key="7">
    <source>
        <dbReference type="Proteomes" id="UP000249619"/>
    </source>
</evidence>
<dbReference type="InterPro" id="IPR007889">
    <property type="entry name" value="HTH_Psq"/>
</dbReference>
<dbReference type="OrthoDB" id="3795213at2759"/>
<feature type="domain" description="HTH CENPB-type" evidence="5">
    <location>
        <begin position="49"/>
        <end position="114"/>
    </location>
</feature>
<dbReference type="InterPro" id="IPR050863">
    <property type="entry name" value="CenT-Element_Derived"/>
</dbReference>
<dbReference type="Pfam" id="PF03221">
    <property type="entry name" value="HTH_Tnp_Tc5"/>
    <property type="match status" value="1"/>
</dbReference>
<evidence type="ECO:0000256" key="4">
    <source>
        <dbReference type="SAM" id="MobiDB-lite"/>
    </source>
</evidence>
<feature type="compositionally biased region" description="Basic and acidic residues" evidence="4">
    <location>
        <begin position="456"/>
        <end position="490"/>
    </location>
</feature>
<dbReference type="InterPro" id="IPR004875">
    <property type="entry name" value="DDE_SF_endonuclease_dom"/>
</dbReference>
<dbReference type="InterPro" id="IPR009057">
    <property type="entry name" value="Homeodomain-like_sf"/>
</dbReference>
<dbReference type="Pfam" id="PF05225">
    <property type="entry name" value="HTH_psq"/>
    <property type="match status" value="1"/>
</dbReference>
<protein>
    <submittedName>
        <fullName evidence="6">Pogo transposable</fullName>
    </submittedName>
</protein>
<comment type="caution">
    <text evidence="6">The sequence shown here is derived from an EMBL/GenBank/DDBJ whole genome shotgun (WGS) entry which is preliminary data.</text>
</comment>
<comment type="subcellular location">
    <subcellularLocation>
        <location evidence="1">Nucleus</location>
    </subcellularLocation>
</comment>
<sequence length="594" mass="67275">MSRINKAIEAIEAHEDGASLSYREAAKIFNVDRTTLSRHHQGVQGTNDAMGEAQQLLNPQQEEELVKYIERCTKRGLPPTREMVQNFASAVAKWEVSRSWVSRFLHRHANRLTTKWSAAIDRNRYQADSSYKYRLYFDLLYKKMQEYGVDERNTYNMDEKGFFVGPCVCASREALPPALIYQGTSGVQSSWIDDDEAEQHQVFVSHSPSGWTNNDLGLAWLTQVFDRYTKAKARRGWRLLLLDGHGSHITADFIDFCDANRILLAIFPPHSTHSLQPLDVVLFSPLSRNYTTQLNRNSQRSQGLTSVKKSDFYSNFYAAWSSTMRQELIVKSFSATGVWPMDADPVLKRFKNHPPQQDKDSEIGEVGDGDSWRELRKVFDAAVADKAKVEAKRLAQGIHSLQVNNELLHEREDGLVDALTTKRNRKSKRTILSLSDDDTDGGGAVFLSPRRRRKAHEREAAKQDKAKELQLQKSRDRELKAAETLHKKQQAEAAKAARQHAAEERRKAKEARAEELAASRALKKQQRDATTAQKSHDTGNRPKRKASHKASQKPTKRRRVVAAQSTAEAGPPPASPPPKISARGRQIKTPAKFK</sequence>
<reference evidence="7" key="1">
    <citation type="submission" date="2018-05" db="EMBL/GenBank/DDBJ databases">
        <title>Draft genome sequence of Stemphylium lycopersici strain CIDEFI 213.</title>
        <authorList>
            <person name="Medina R."/>
            <person name="Franco M.E.E."/>
            <person name="Lucentini C.G."/>
            <person name="Saparrat M.C.N."/>
            <person name="Balatti P.A."/>
        </authorList>
    </citation>
    <scope>NUCLEOTIDE SEQUENCE [LARGE SCALE GENOMIC DNA]</scope>
    <source>
        <strain evidence="7">CIDEFI 213</strain>
    </source>
</reference>
<dbReference type="PANTHER" id="PTHR19303:SF74">
    <property type="entry name" value="POGO TRANSPOSABLE ELEMENT WITH KRAB DOMAIN"/>
    <property type="match status" value="1"/>
</dbReference>
<keyword evidence="2" id="KW-0238">DNA-binding</keyword>